<proteinExistence type="predicted"/>
<feature type="region of interest" description="Disordered" evidence="1">
    <location>
        <begin position="1"/>
        <end position="47"/>
    </location>
</feature>
<keyword evidence="3" id="KW-1185">Reference proteome</keyword>
<evidence type="ECO:0000313" key="3">
    <source>
        <dbReference type="Proteomes" id="UP001224775"/>
    </source>
</evidence>
<organism evidence="2 3">
    <name type="scientific">Skeletonema marinoi</name>
    <dbReference type="NCBI Taxonomy" id="267567"/>
    <lineage>
        <taxon>Eukaryota</taxon>
        <taxon>Sar</taxon>
        <taxon>Stramenopiles</taxon>
        <taxon>Ochrophyta</taxon>
        <taxon>Bacillariophyta</taxon>
        <taxon>Coscinodiscophyceae</taxon>
        <taxon>Thalassiosirophycidae</taxon>
        <taxon>Thalassiosirales</taxon>
        <taxon>Skeletonemataceae</taxon>
        <taxon>Skeletonema</taxon>
        <taxon>Skeletonema marinoi-dohrnii complex</taxon>
    </lineage>
</organism>
<accession>A0AAD9DAK3</accession>
<comment type="caution">
    <text evidence="2">The sequence shown here is derived from an EMBL/GenBank/DDBJ whole genome shotgun (WGS) entry which is preliminary data.</text>
</comment>
<feature type="region of interest" description="Disordered" evidence="1">
    <location>
        <begin position="137"/>
        <end position="159"/>
    </location>
</feature>
<name>A0AAD9DAK3_9STRA</name>
<dbReference type="EMBL" id="JATAAI010000019">
    <property type="protein sequence ID" value="KAK1739004.1"/>
    <property type="molecule type" value="Genomic_DNA"/>
</dbReference>
<reference evidence="2" key="1">
    <citation type="submission" date="2023-06" db="EMBL/GenBank/DDBJ databases">
        <title>Survivors Of The Sea: Transcriptome response of Skeletonema marinoi to long-term dormancy.</title>
        <authorList>
            <person name="Pinder M.I.M."/>
            <person name="Kourtchenko O."/>
            <person name="Robertson E.K."/>
            <person name="Larsson T."/>
            <person name="Maumus F."/>
            <person name="Osuna-Cruz C.M."/>
            <person name="Vancaester E."/>
            <person name="Stenow R."/>
            <person name="Vandepoele K."/>
            <person name="Ploug H."/>
            <person name="Bruchert V."/>
            <person name="Godhe A."/>
            <person name="Topel M."/>
        </authorList>
    </citation>
    <scope>NUCLEOTIDE SEQUENCE</scope>
    <source>
        <strain evidence="2">R05AC</strain>
    </source>
</reference>
<gene>
    <name evidence="2" type="ORF">QTG54_010320</name>
</gene>
<evidence type="ECO:0000313" key="2">
    <source>
        <dbReference type="EMBL" id="KAK1739004.1"/>
    </source>
</evidence>
<evidence type="ECO:0000256" key="1">
    <source>
        <dbReference type="SAM" id="MobiDB-lite"/>
    </source>
</evidence>
<feature type="compositionally biased region" description="Polar residues" evidence="1">
    <location>
        <begin position="1"/>
        <end position="23"/>
    </location>
</feature>
<dbReference type="AlphaFoldDB" id="A0AAD9DAK3"/>
<sequence length="321" mass="35489">MGQCHSDVNSHSGTSLPPTISDSRGSREERAKLSKSPQELFEKRSATRLSYSPPDLILSKEVITTLSPTLSPPQSPDIVSRSVKTKVEEKHHSRAAMRFEESILIDVIDIPSKLMTGIPSIIHNVVEKTDQICSPPIPFQKPHKSVSPMSKNETEKEAPKELVLQVTDCEPKPKVQRQRDIKMIESAQSSTQMAEKDEDKFEALFKNTLRMVFACYSIMLACFFIMCKNAFNSQVANAPVAGGMGPAPAPAGAEDTERKDIFYFVRKIKHNVALLGEFSMNQDSVALLPLDAVKQLLGGSSEHAFETIHAELEAIDDNVLI</sequence>
<dbReference type="Proteomes" id="UP001224775">
    <property type="component" value="Unassembled WGS sequence"/>
</dbReference>
<protein>
    <submittedName>
        <fullName evidence="2">Uncharacterized protein</fullName>
    </submittedName>
</protein>